<keyword evidence="1" id="KW-0472">Membrane</keyword>
<feature type="transmembrane region" description="Helical" evidence="1">
    <location>
        <begin position="50"/>
        <end position="74"/>
    </location>
</feature>
<feature type="transmembrane region" description="Helical" evidence="1">
    <location>
        <begin position="20"/>
        <end position="38"/>
    </location>
</feature>
<gene>
    <name evidence="2" type="ORF">NCTC10135_01236</name>
</gene>
<evidence type="ECO:0000313" key="3">
    <source>
        <dbReference type="Proteomes" id="UP000259864"/>
    </source>
</evidence>
<dbReference type="EMBL" id="LS991949">
    <property type="protein sequence ID" value="SYV90711.1"/>
    <property type="molecule type" value="Genomic_DNA"/>
</dbReference>
<evidence type="ECO:0000313" key="2">
    <source>
        <dbReference type="EMBL" id="SYV90711.1"/>
    </source>
</evidence>
<reference evidence="3" key="1">
    <citation type="submission" date="2018-06" db="EMBL/GenBank/DDBJ databases">
        <authorList>
            <consortium name="Pathogen Informatics"/>
        </authorList>
    </citation>
    <scope>NUCLEOTIDE SEQUENCE [LARGE SCALE GENOMIC DNA]</scope>
    <source>
        <strain evidence="3">NCTC10135</strain>
    </source>
</reference>
<evidence type="ECO:0000256" key="1">
    <source>
        <dbReference type="SAM" id="Phobius"/>
    </source>
</evidence>
<dbReference type="STRING" id="1188234.MALK_5360"/>
<keyword evidence="1" id="KW-1133">Transmembrane helix</keyword>
<sequence>MGFLLAFKFAPSFRIKFSQITPGAFVAAIPTALYILIFGSLTSLINYKQFGVVASFMYIILLLSVMSYFIYIGIIVNSSFYKTFINLPTIGKGGW</sequence>
<dbReference type="KEGG" id="mala:NCTC10135_01236"/>
<organism evidence="2 3">
    <name type="scientific">Metamycoplasma alkalescens</name>
    <dbReference type="NCBI Taxonomy" id="45363"/>
    <lineage>
        <taxon>Bacteria</taxon>
        <taxon>Bacillati</taxon>
        <taxon>Mycoplasmatota</taxon>
        <taxon>Mycoplasmoidales</taxon>
        <taxon>Metamycoplasmataceae</taxon>
        <taxon>Metamycoplasma</taxon>
    </lineage>
</organism>
<protein>
    <submittedName>
        <fullName evidence="2">Uncharacterized protein</fullName>
    </submittedName>
</protein>
<proteinExistence type="predicted"/>
<dbReference type="Proteomes" id="UP000259864">
    <property type="component" value="Chromosome 1"/>
</dbReference>
<keyword evidence="1" id="KW-0812">Transmembrane</keyword>
<dbReference type="AlphaFoldDB" id="A0A3B0PKW3"/>
<feature type="non-terminal residue" evidence="2">
    <location>
        <position position="95"/>
    </location>
</feature>
<name>A0A3B0PKW3_9BACT</name>
<accession>A0A3B0PKW3</accession>